<dbReference type="KEGG" id="msil:METEAL_15300"/>
<accession>A0AA48GGH2</accession>
<gene>
    <name evidence="2" type="ORF">METEAL_15300</name>
</gene>
<evidence type="ECO:0000313" key="2">
    <source>
        <dbReference type="EMBL" id="BDU72356.1"/>
    </source>
</evidence>
<keyword evidence="3" id="KW-1185">Reference proteome</keyword>
<name>A0AA48GGH2_9BACT</name>
<feature type="region of interest" description="Disordered" evidence="1">
    <location>
        <begin position="1"/>
        <end position="60"/>
    </location>
</feature>
<evidence type="ECO:0000256" key="1">
    <source>
        <dbReference type="SAM" id="MobiDB-lite"/>
    </source>
</evidence>
<dbReference type="EMBL" id="AP027080">
    <property type="protein sequence ID" value="BDU72356.1"/>
    <property type="molecule type" value="Genomic_DNA"/>
</dbReference>
<feature type="compositionally biased region" description="Basic and acidic residues" evidence="1">
    <location>
        <begin position="1"/>
        <end position="19"/>
    </location>
</feature>
<proteinExistence type="predicted"/>
<sequence length="60" mass="7176">MVRHDMHQANQHARSEVIRHSHGWLTPEERQKEAEAQEKRRKEERRLEALGMSLFQEGEA</sequence>
<feature type="compositionally biased region" description="Basic and acidic residues" evidence="1">
    <location>
        <begin position="27"/>
        <end position="48"/>
    </location>
</feature>
<evidence type="ECO:0000313" key="3">
    <source>
        <dbReference type="Proteomes" id="UP001238179"/>
    </source>
</evidence>
<protein>
    <submittedName>
        <fullName evidence="2">Uncharacterized protein</fullName>
    </submittedName>
</protein>
<organism evidence="2 3">
    <name type="scientific">Mesoterricola silvestris</name>
    <dbReference type="NCBI Taxonomy" id="2927979"/>
    <lineage>
        <taxon>Bacteria</taxon>
        <taxon>Pseudomonadati</taxon>
        <taxon>Acidobacteriota</taxon>
        <taxon>Holophagae</taxon>
        <taxon>Holophagales</taxon>
        <taxon>Holophagaceae</taxon>
        <taxon>Mesoterricola</taxon>
    </lineage>
</organism>
<dbReference type="RefSeq" id="WP_316415260.1">
    <property type="nucleotide sequence ID" value="NZ_AP027080.1"/>
</dbReference>
<dbReference type="AlphaFoldDB" id="A0AA48GGH2"/>
<reference evidence="3" key="1">
    <citation type="journal article" date="2023" name="Int. J. Syst. Evol. Microbiol.">
        <title>Mesoterricola silvestris gen. nov., sp. nov., Mesoterricola sediminis sp. nov., Geothrix oryzae sp. nov., Geothrix edaphica sp. nov., Geothrix rubra sp. nov., and Geothrix limicola sp. nov., six novel members of Acidobacteriota isolated from soils.</title>
        <authorList>
            <person name="Itoh H."/>
            <person name="Sugisawa Y."/>
            <person name="Mise K."/>
            <person name="Xu Z."/>
            <person name="Kuniyasu M."/>
            <person name="Ushijima N."/>
            <person name="Kawano K."/>
            <person name="Kobayashi E."/>
            <person name="Shiratori Y."/>
            <person name="Masuda Y."/>
            <person name="Senoo K."/>
        </authorList>
    </citation>
    <scope>NUCLEOTIDE SEQUENCE [LARGE SCALE GENOMIC DNA]</scope>
    <source>
        <strain evidence="3">W79</strain>
    </source>
</reference>
<dbReference type="Proteomes" id="UP001238179">
    <property type="component" value="Chromosome"/>
</dbReference>